<dbReference type="InterPro" id="IPR011050">
    <property type="entry name" value="Pectin_lyase_fold/virulence"/>
</dbReference>
<dbReference type="SUPFAM" id="SSF51126">
    <property type="entry name" value="Pectin lyase-like"/>
    <property type="match status" value="1"/>
</dbReference>
<dbReference type="AlphaFoldDB" id="A0A150Q9U2"/>
<evidence type="ECO:0000256" key="1">
    <source>
        <dbReference type="ARBA" id="ARBA00023239"/>
    </source>
</evidence>
<protein>
    <recommendedName>
        <fullName evidence="3">Pectate lyase domain-containing protein</fullName>
    </recommendedName>
</protein>
<gene>
    <name evidence="4" type="ORF">BE04_13985</name>
</gene>
<sequence length="464" mass="50663">MTNPDINWRESSLKSDQEIVRCLAETLGRPVGYGEKALGGFDPSGNSRLTVITTRSDVSVEQQIYDAVTSDEHNWVVFDKDDFKSDRDIAMYRLKCGEPAVLAKLGATEQQCVNYQEWCSAKGVPAAACEHQFFNVALNDASLPIRNVVIGSNTTIDGRMSRAAFRFSGFAIGRDSTGTPTQTAESVILTHLSFKGAGHVEDHGLDPDMIRSTGASHDIWIHKNSFSFTGDSAFDVKVGAHDITMSFNRVLDVKRATLHGSSDDHTIDAQITTTMHHNAFITSAPFYDEGRGTARRVPLLRRGSSHMFNNVFMNYYKDFASVRVGGTLLFEDNVFLGGTPVQSEKSDRGAAFDEWTTKRLSNNVVDDGNFTATGSFAWFSDDECVIDPTYEAAVPGGGGAARDLSQDYSEESRALIGMHKLRAGQDLVDYVNATAGKDGAVPFNSPLSEGRDAILALPHEACIR</sequence>
<dbReference type="PANTHER" id="PTHR31683">
    <property type="entry name" value="PECTATE LYASE 18-RELATED"/>
    <property type="match status" value="1"/>
</dbReference>
<name>A0A150Q9U2_SORCE</name>
<dbReference type="Proteomes" id="UP000075604">
    <property type="component" value="Unassembled WGS sequence"/>
</dbReference>
<dbReference type="Gene3D" id="2.160.20.10">
    <property type="entry name" value="Single-stranded right-handed beta-helix, Pectin lyase-like"/>
    <property type="match status" value="1"/>
</dbReference>
<keyword evidence="2" id="KW-0624">Polysaccharide degradation</keyword>
<dbReference type="InterPro" id="IPR012334">
    <property type="entry name" value="Pectin_lyas_fold"/>
</dbReference>
<dbReference type="InterPro" id="IPR045032">
    <property type="entry name" value="PEL"/>
</dbReference>
<keyword evidence="2" id="KW-0964">Secreted</keyword>
<accession>A0A150Q9U2</accession>
<dbReference type="Pfam" id="PF00544">
    <property type="entry name" value="Pectate_lyase_4"/>
    <property type="match status" value="1"/>
</dbReference>
<dbReference type="GO" id="GO:0005576">
    <property type="term" value="C:extracellular region"/>
    <property type="evidence" value="ECO:0007669"/>
    <property type="project" value="UniProtKB-SubCell"/>
</dbReference>
<evidence type="ECO:0000313" key="4">
    <source>
        <dbReference type="EMBL" id="KYF64731.1"/>
    </source>
</evidence>
<evidence type="ECO:0000313" key="5">
    <source>
        <dbReference type="Proteomes" id="UP000075604"/>
    </source>
</evidence>
<proteinExistence type="inferred from homology"/>
<dbReference type="PANTHER" id="PTHR31683:SF18">
    <property type="entry name" value="PECTATE LYASE 21-RELATED"/>
    <property type="match status" value="1"/>
</dbReference>
<dbReference type="GO" id="GO:0030570">
    <property type="term" value="F:pectate lyase activity"/>
    <property type="evidence" value="ECO:0007669"/>
    <property type="project" value="InterPro"/>
</dbReference>
<keyword evidence="2" id="KW-0119">Carbohydrate metabolism</keyword>
<reference evidence="4 5" key="1">
    <citation type="submission" date="2014-02" db="EMBL/GenBank/DDBJ databases">
        <title>The small core and large imbalanced accessory genome model reveals a collaborative survival strategy of Sorangium cellulosum strains in nature.</title>
        <authorList>
            <person name="Han K."/>
            <person name="Peng R."/>
            <person name="Blom J."/>
            <person name="Li Y.-Z."/>
        </authorList>
    </citation>
    <scope>NUCLEOTIDE SEQUENCE [LARGE SCALE GENOMIC DNA]</scope>
    <source>
        <strain evidence="4 5">So0157-18</strain>
    </source>
</reference>
<comment type="subcellular location">
    <subcellularLocation>
        <location evidence="2">Secreted</location>
    </subcellularLocation>
</comment>
<organism evidence="4 5">
    <name type="scientific">Sorangium cellulosum</name>
    <name type="common">Polyangium cellulosum</name>
    <dbReference type="NCBI Taxonomy" id="56"/>
    <lineage>
        <taxon>Bacteria</taxon>
        <taxon>Pseudomonadati</taxon>
        <taxon>Myxococcota</taxon>
        <taxon>Polyangia</taxon>
        <taxon>Polyangiales</taxon>
        <taxon>Polyangiaceae</taxon>
        <taxon>Sorangium</taxon>
    </lineage>
</organism>
<keyword evidence="1 2" id="KW-0456">Lyase</keyword>
<comment type="caution">
    <text evidence="4">The sequence shown here is derived from an EMBL/GenBank/DDBJ whole genome shotgun (WGS) entry which is preliminary data.</text>
</comment>
<dbReference type="EMBL" id="JELX01000500">
    <property type="protein sequence ID" value="KYF64731.1"/>
    <property type="molecule type" value="Genomic_DNA"/>
</dbReference>
<comment type="similarity">
    <text evidence="2">Belongs to the polysaccharide lyase 1 family.</text>
</comment>
<evidence type="ECO:0000256" key="2">
    <source>
        <dbReference type="RuleBase" id="RU361173"/>
    </source>
</evidence>
<dbReference type="InterPro" id="IPR002022">
    <property type="entry name" value="Pec_lyase"/>
</dbReference>
<evidence type="ECO:0000259" key="3">
    <source>
        <dbReference type="SMART" id="SM00656"/>
    </source>
</evidence>
<feature type="domain" description="Pectate lyase" evidence="3">
    <location>
        <begin position="122"/>
        <end position="341"/>
    </location>
</feature>
<dbReference type="SMART" id="SM00656">
    <property type="entry name" value="Amb_all"/>
    <property type="match status" value="1"/>
</dbReference>
<dbReference type="GO" id="GO:0000272">
    <property type="term" value="P:polysaccharide catabolic process"/>
    <property type="evidence" value="ECO:0007669"/>
    <property type="project" value="UniProtKB-KW"/>
</dbReference>